<feature type="compositionally biased region" description="Acidic residues" evidence="10">
    <location>
        <begin position="390"/>
        <end position="404"/>
    </location>
</feature>
<protein>
    <submittedName>
        <fullName evidence="11">GD13109</fullName>
    </submittedName>
</protein>
<feature type="region of interest" description="Disordered" evidence="10">
    <location>
        <begin position="390"/>
        <end position="413"/>
    </location>
</feature>
<sequence length="413" mass="46459">MPTIPKRDYKPNGGGKSSGMDFLSSGIKGTEVTEMQLKWHENPCPAPPCKQAFWWASHPKPIKIKGCPNVEPVVPPPEPYKNVMYDRRVIKGSNFGNASLVTDVDPFDKAAELRRRNMLRKRTMQCRNQRNVLGTPPPVKGRKHETIQTEKYLEKLVQRPPEFTIDTQTDLFLEKPPTPPFIPAKVGVDVSTEIGEGELFHFDAEAQPIIDVLVDACIEQSMLEVAHEMELTSLRRKQEEFLAQREAELAELRRLEAEELRLQAEKERRLRQDAIAKELDAEMQKSVTAAKLLQGHIASLVPEVLENIEPASDAVKKEQLMKSVCPWLSAEVAEEVGHIVDSREILTAIIQEIIKQRAEIYAGYKEPESEPSGPDAGILREEGCAIDEMEACPCESETEMEECPEPPPPPPHL</sequence>
<gene>
    <name evidence="11" type="primary">Dsim\GD13109</name>
    <name evidence="11" type="ORF">Dsim_GD13109</name>
</gene>
<dbReference type="AlphaFoldDB" id="B4QJT6"/>
<feature type="coiled-coil region" evidence="9">
    <location>
        <begin position="238"/>
        <end position="277"/>
    </location>
</feature>
<evidence type="ECO:0000313" key="12">
    <source>
        <dbReference type="Proteomes" id="UP000000304"/>
    </source>
</evidence>
<name>B4QJT6_DROSI</name>
<proteinExistence type="inferred from homology"/>
<evidence type="ECO:0000313" key="11">
    <source>
        <dbReference type="EMBL" id="EDX09477.1"/>
    </source>
</evidence>
<evidence type="ECO:0000256" key="3">
    <source>
        <dbReference type="ARBA" id="ARBA00022490"/>
    </source>
</evidence>
<evidence type="ECO:0000256" key="1">
    <source>
        <dbReference type="ARBA" id="ARBA00004611"/>
    </source>
</evidence>
<comment type="subcellular location">
    <subcellularLocation>
        <location evidence="1">Cytoplasm</location>
        <location evidence="1">Cytoskeleton</location>
        <location evidence="1">Flagellum axoneme</location>
    </subcellularLocation>
</comment>
<keyword evidence="4" id="KW-0597">Phosphoprotein</keyword>
<evidence type="ECO:0000256" key="9">
    <source>
        <dbReference type="SAM" id="Coils"/>
    </source>
</evidence>
<dbReference type="SMR" id="B4QJT6"/>
<dbReference type="OrthoDB" id="313308at2759"/>
<dbReference type="PANTHER" id="PTHR21648:SF0">
    <property type="entry name" value="RADIAL SPOKE HEAD PROTEIN 3 HOMOLOG"/>
    <property type="match status" value="1"/>
</dbReference>
<reference evidence="11 12" key="1">
    <citation type="journal article" date="2007" name="Nature">
        <title>Evolution of genes and genomes on the Drosophila phylogeny.</title>
        <authorList>
            <consortium name="Drosophila 12 Genomes Consortium"/>
            <person name="Clark A.G."/>
            <person name="Eisen M.B."/>
            <person name="Smith D.R."/>
            <person name="Bergman C.M."/>
            <person name="Oliver B."/>
            <person name="Markow T.A."/>
            <person name="Kaufman T.C."/>
            <person name="Kellis M."/>
            <person name="Gelbart W."/>
            <person name="Iyer V.N."/>
            <person name="Pollard D.A."/>
            <person name="Sackton T.B."/>
            <person name="Larracuente A.M."/>
            <person name="Singh N.D."/>
            <person name="Abad J.P."/>
            <person name="Abt D.N."/>
            <person name="Adryan B."/>
            <person name="Aguade M."/>
            <person name="Akashi H."/>
            <person name="Anderson W.W."/>
            <person name="Aquadro C.F."/>
            <person name="Ardell D.H."/>
            <person name="Arguello R."/>
            <person name="Artieri C.G."/>
            <person name="Barbash D.A."/>
            <person name="Barker D."/>
            <person name="Barsanti P."/>
            <person name="Batterham P."/>
            <person name="Batzoglou S."/>
            <person name="Begun D."/>
            <person name="Bhutkar A."/>
            <person name="Blanco E."/>
            <person name="Bosak S.A."/>
            <person name="Bradley R.K."/>
            <person name="Brand A.D."/>
            <person name="Brent M.R."/>
            <person name="Brooks A.N."/>
            <person name="Brown R.H."/>
            <person name="Butlin R.K."/>
            <person name="Caggese C."/>
            <person name="Calvi B.R."/>
            <person name="Bernardo de Carvalho A."/>
            <person name="Caspi A."/>
            <person name="Castrezana S."/>
            <person name="Celniker S.E."/>
            <person name="Chang J.L."/>
            <person name="Chapple C."/>
            <person name="Chatterji S."/>
            <person name="Chinwalla A."/>
            <person name="Civetta A."/>
            <person name="Clifton S.W."/>
            <person name="Comeron J.M."/>
            <person name="Costello J.C."/>
            <person name="Coyne J.A."/>
            <person name="Daub J."/>
            <person name="David R.G."/>
            <person name="Delcher A.L."/>
            <person name="Delehaunty K."/>
            <person name="Do C.B."/>
            <person name="Ebling H."/>
            <person name="Edwards K."/>
            <person name="Eickbush T."/>
            <person name="Evans J.D."/>
            <person name="Filipski A."/>
            <person name="Findeiss S."/>
            <person name="Freyhult E."/>
            <person name="Fulton L."/>
            <person name="Fulton R."/>
            <person name="Garcia A.C."/>
            <person name="Gardiner A."/>
            <person name="Garfield D.A."/>
            <person name="Garvin B.E."/>
            <person name="Gibson G."/>
            <person name="Gilbert D."/>
            <person name="Gnerre S."/>
            <person name="Godfrey J."/>
            <person name="Good R."/>
            <person name="Gotea V."/>
            <person name="Gravely B."/>
            <person name="Greenberg A.J."/>
            <person name="Griffiths-Jones S."/>
            <person name="Gross S."/>
            <person name="Guigo R."/>
            <person name="Gustafson E.A."/>
            <person name="Haerty W."/>
            <person name="Hahn M.W."/>
            <person name="Halligan D.L."/>
            <person name="Halpern A.L."/>
            <person name="Halter G.M."/>
            <person name="Han M.V."/>
            <person name="Heger A."/>
            <person name="Hillier L."/>
            <person name="Hinrichs A.S."/>
            <person name="Holmes I."/>
            <person name="Hoskins R.A."/>
            <person name="Hubisz M.J."/>
            <person name="Hultmark D."/>
            <person name="Huntley M.A."/>
            <person name="Jaffe D.B."/>
            <person name="Jagadeeshan S."/>
            <person name="Jeck W.R."/>
            <person name="Johnson J."/>
            <person name="Jones C.D."/>
            <person name="Jordan W.C."/>
            <person name="Karpen G.H."/>
            <person name="Kataoka E."/>
            <person name="Keightley P.D."/>
            <person name="Kheradpour P."/>
            <person name="Kirkness E.F."/>
            <person name="Koerich L.B."/>
            <person name="Kristiansen K."/>
            <person name="Kudrna D."/>
            <person name="Kulathinal R.J."/>
            <person name="Kumar S."/>
            <person name="Kwok R."/>
            <person name="Lander E."/>
            <person name="Langley C.H."/>
            <person name="Lapoint R."/>
            <person name="Lazzaro B.P."/>
            <person name="Lee S.J."/>
            <person name="Levesque L."/>
            <person name="Li R."/>
            <person name="Lin C.F."/>
            <person name="Lin M.F."/>
            <person name="Lindblad-Toh K."/>
            <person name="Llopart A."/>
            <person name="Long M."/>
            <person name="Low L."/>
            <person name="Lozovsky E."/>
            <person name="Lu J."/>
            <person name="Luo M."/>
            <person name="Machado C.A."/>
            <person name="Makalowski W."/>
            <person name="Marzo M."/>
            <person name="Matsuda M."/>
            <person name="Matzkin L."/>
            <person name="McAllister B."/>
            <person name="McBride C.S."/>
            <person name="McKernan B."/>
            <person name="McKernan K."/>
            <person name="Mendez-Lago M."/>
            <person name="Minx P."/>
            <person name="Mollenhauer M.U."/>
            <person name="Montooth K."/>
            <person name="Mount S.M."/>
            <person name="Mu X."/>
            <person name="Myers E."/>
            <person name="Negre B."/>
            <person name="Newfeld S."/>
            <person name="Nielsen R."/>
            <person name="Noor M.A."/>
            <person name="O'Grady P."/>
            <person name="Pachter L."/>
            <person name="Papaceit M."/>
            <person name="Parisi M.J."/>
            <person name="Parisi M."/>
            <person name="Parts L."/>
            <person name="Pedersen J.S."/>
            <person name="Pesole G."/>
            <person name="Phillippy A.M."/>
            <person name="Ponting C.P."/>
            <person name="Pop M."/>
            <person name="Porcelli D."/>
            <person name="Powell J.R."/>
            <person name="Prohaska S."/>
            <person name="Pruitt K."/>
            <person name="Puig M."/>
            <person name="Quesneville H."/>
            <person name="Ram K.R."/>
            <person name="Rand D."/>
            <person name="Rasmussen M.D."/>
            <person name="Reed L.K."/>
            <person name="Reenan R."/>
            <person name="Reily A."/>
            <person name="Remington K.A."/>
            <person name="Rieger T.T."/>
            <person name="Ritchie M.G."/>
            <person name="Robin C."/>
            <person name="Rogers Y.H."/>
            <person name="Rohde C."/>
            <person name="Rozas J."/>
            <person name="Rubenfield M.J."/>
            <person name="Ruiz A."/>
            <person name="Russo S."/>
            <person name="Salzberg S.L."/>
            <person name="Sanchez-Gracia A."/>
            <person name="Saranga D.J."/>
            <person name="Sato H."/>
            <person name="Schaeffer S.W."/>
            <person name="Schatz M.C."/>
            <person name="Schlenke T."/>
            <person name="Schwartz R."/>
            <person name="Segarra C."/>
            <person name="Singh R.S."/>
            <person name="Sirot L."/>
            <person name="Sirota M."/>
            <person name="Sisneros N.B."/>
            <person name="Smith C.D."/>
            <person name="Smith T.F."/>
            <person name="Spieth J."/>
            <person name="Stage D.E."/>
            <person name="Stark A."/>
            <person name="Stephan W."/>
            <person name="Strausberg R.L."/>
            <person name="Strempel S."/>
            <person name="Sturgill D."/>
            <person name="Sutton G."/>
            <person name="Sutton G.G."/>
            <person name="Tao W."/>
            <person name="Teichmann S."/>
            <person name="Tobari Y.N."/>
            <person name="Tomimura Y."/>
            <person name="Tsolas J.M."/>
            <person name="Valente V.L."/>
            <person name="Venter E."/>
            <person name="Venter J.C."/>
            <person name="Vicario S."/>
            <person name="Vieira F.G."/>
            <person name="Vilella A.J."/>
            <person name="Villasante A."/>
            <person name="Walenz B."/>
            <person name="Wang J."/>
            <person name="Wasserman M."/>
            <person name="Watts T."/>
            <person name="Wilson D."/>
            <person name="Wilson R.K."/>
            <person name="Wing R.A."/>
            <person name="Wolfner M.F."/>
            <person name="Wong A."/>
            <person name="Wong G.K."/>
            <person name="Wu C.I."/>
            <person name="Wu G."/>
            <person name="Yamamoto D."/>
            <person name="Yang H.P."/>
            <person name="Yang S.P."/>
            <person name="Yorke J.A."/>
            <person name="Yoshida K."/>
            <person name="Zdobnov E."/>
            <person name="Zhang P."/>
            <person name="Zhang Y."/>
            <person name="Zimin A.V."/>
            <person name="Baldwin J."/>
            <person name="Abdouelleil A."/>
            <person name="Abdulkadir J."/>
            <person name="Abebe A."/>
            <person name="Abera B."/>
            <person name="Abreu J."/>
            <person name="Acer S.C."/>
            <person name="Aftuck L."/>
            <person name="Alexander A."/>
            <person name="An P."/>
            <person name="Anderson E."/>
            <person name="Anderson S."/>
            <person name="Arachi H."/>
            <person name="Azer M."/>
            <person name="Bachantsang P."/>
            <person name="Barry A."/>
            <person name="Bayul T."/>
            <person name="Berlin A."/>
            <person name="Bessette D."/>
            <person name="Bloom T."/>
            <person name="Blye J."/>
            <person name="Boguslavskiy L."/>
            <person name="Bonnet C."/>
            <person name="Boukhgalter B."/>
            <person name="Bourzgui I."/>
            <person name="Brown A."/>
            <person name="Cahill P."/>
            <person name="Channer S."/>
            <person name="Cheshatsang Y."/>
            <person name="Chuda L."/>
            <person name="Citroen M."/>
            <person name="Collymore A."/>
            <person name="Cooke P."/>
            <person name="Costello M."/>
            <person name="D'Aco K."/>
            <person name="Daza R."/>
            <person name="De Haan G."/>
            <person name="DeGray S."/>
            <person name="DeMaso C."/>
            <person name="Dhargay N."/>
            <person name="Dooley K."/>
            <person name="Dooley E."/>
            <person name="Doricent M."/>
            <person name="Dorje P."/>
            <person name="Dorjee K."/>
            <person name="Dupes A."/>
            <person name="Elong R."/>
            <person name="Falk J."/>
            <person name="Farina A."/>
            <person name="Faro S."/>
            <person name="Ferguson D."/>
            <person name="Fisher S."/>
            <person name="Foley C.D."/>
            <person name="Franke A."/>
            <person name="Friedrich D."/>
            <person name="Gadbois L."/>
            <person name="Gearin G."/>
            <person name="Gearin C.R."/>
            <person name="Giannoukos G."/>
            <person name="Goode T."/>
            <person name="Graham J."/>
            <person name="Grandbois E."/>
            <person name="Grewal S."/>
            <person name="Gyaltsen K."/>
            <person name="Hafez N."/>
            <person name="Hagos B."/>
            <person name="Hall J."/>
            <person name="Henson C."/>
            <person name="Hollinger A."/>
            <person name="Honan T."/>
            <person name="Huard M.D."/>
            <person name="Hughes L."/>
            <person name="Hurhula B."/>
            <person name="Husby M.E."/>
            <person name="Kamat A."/>
            <person name="Kanga B."/>
            <person name="Kashin S."/>
            <person name="Khazanovich D."/>
            <person name="Kisner P."/>
            <person name="Lance K."/>
            <person name="Lara M."/>
            <person name="Lee W."/>
            <person name="Lennon N."/>
            <person name="Letendre F."/>
            <person name="LeVine R."/>
            <person name="Lipovsky A."/>
            <person name="Liu X."/>
            <person name="Liu J."/>
            <person name="Liu S."/>
            <person name="Lokyitsang T."/>
            <person name="Lokyitsang Y."/>
            <person name="Lubonja R."/>
            <person name="Lui A."/>
            <person name="MacDonald P."/>
            <person name="Magnisalis V."/>
            <person name="Maru K."/>
            <person name="Matthews C."/>
            <person name="McCusker W."/>
            <person name="McDonough S."/>
            <person name="Mehta T."/>
            <person name="Meldrim J."/>
            <person name="Meneus L."/>
            <person name="Mihai O."/>
            <person name="Mihalev A."/>
            <person name="Mihova T."/>
            <person name="Mittelman R."/>
            <person name="Mlenga V."/>
            <person name="Montmayeur A."/>
            <person name="Mulrain L."/>
            <person name="Navidi A."/>
            <person name="Naylor J."/>
            <person name="Negash T."/>
            <person name="Nguyen T."/>
            <person name="Nguyen N."/>
            <person name="Nicol R."/>
            <person name="Norbu C."/>
            <person name="Norbu N."/>
            <person name="Novod N."/>
            <person name="O'Neill B."/>
            <person name="Osman S."/>
            <person name="Markiewicz E."/>
            <person name="Oyono O.L."/>
            <person name="Patti C."/>
            <person name="Phunkhang P."/>
            <person name="Pierre F."/>
            <person name="Priest M."/>
            <person name="Raghuraman S."/>
            <person name="Rege F."/>
            <person name="Reyes R."/>
            <person name="Rise C."/>
            <person name="Rogov P."/>
            <person name="Ross K."/>
            <person name="Ryan E."/>
            <person name="Settipalli S."/>
            <person name="Shea T."/>
            <person name="Sherpa N."/>
            <person name="Shi L."/>
            <person name="Shih D."/>
            <person name="Sparrow T."/>
            <person name="Spaulding J."/>
            <person name="Stalker J."/>
            <person name="Stange-Thomann N."/>
            <person name="Stavropoulos S."/>
            <person name="Stone C."/>
            <person name="Strader C."/>
            <person name="Tesfaye S."/>
            <person name="Thomson T."/>
            <person name="Thoulutsang Y."/>
            <person name="Thoulutsang D."/>
            <person name="Topham K."/>
            <person name="Topping I."/>
            <person name="Tsamla T."/>
            <person name="Vassiliev H."/>
            <person name="Vo A."/>
            <person name="Wangchuk T."/>
            <person name="Wangdi T."/>
            <person name="Weiand M."/>
            <person name="Wilkinson J."/>
            <person name="Wilson A."/>
            <person name="Yadav S."/>
            <person name="Young G."/>
            <person name="Yu Q."/>
            <person name="Zembek L."/>
            <person name="Zhong D."/>
            <person name="Zimmer A."/>
            <person name="Zwirko Z."/>
            <person name="Jaffe D.B."/>
            <person name="Alvarez P."/>
            <person name="Brockman W."/>
            <person name="Butler J."/>
            <person name="Chin C."/>
            <person name="Gnerre S."/>
            <person name="Grabherr M."/>
            <person name="Kleber M."/>
            <person name="Mauceli E."/>
            <person name="MacCallum I."/>
        </authorList>
    </citation>
    <scope>NUCLEOTIDE SEQUENCE [LARGE SCALE GENOMIC DNA]</scope>
    <source>
        <strain evidence="12">white501</strain>
    </source>
</reference>
<dbReference type="InterPro" id="IPR009290">
    <property type="entry name" value="Radial_spoke_3"/>
</dbReference>
<evidence type="ECO:0000256" key="4">
    <source>
        <dbReference type="ARBA" id="ARBA00022553"/>
    </source>
</evidence>
<dbReference type="STRING" id="7240.B4QJT6"/>
<dbReference type="PANTHER" id="PTHR21648">
    <property type="entry name" value="FLAGELLAR RADIAL SPOKE PROTEIN 3"/>
    <property type="match status" value="1"/>
</dbReference>
<evidence type="ECO:0000256" key="6">
    <source>
        <dbReference type="ARBA" id="ARBA00023069"/>
    </source>
</evidence>
<dbReference type="EMBL" id="CM000363">
    <property type="protein sequence ID" value="EDX09477.1"/>
    <property type="molecule type" value="Genomic_DNA"/>
</dbReference>
<evidence type="ECO:0000256" key="10">
    <source>
        <dbReference type="SAM" id="MobiDB-lite"/>
    </source>
</evidence>
<keyword evidence="7" id="KW-0206">Cytoskeleton</keyword>
<comment type="similarity">
    <text evidence="2">Belongs to the flagellar radial spoke RSP3 family.</text>
</comment>
<keyword evidence="9" id="KW-0175">Coiled coil</keyword>
<evidence type="ECO:0000256" key="5">
    <source>
        <dbReference type="ARBA" id="ARBA00022846"/>
    </source>
</evidence>
<feature type="region of interest" description="Disordered" evidence="10">
    <location>
        <begin position="1"/>
        <end position="22"/>
    </location>
</feature>
<evidence type="ECO:0000256" key="2">
    <source>
        <dbReference type="ARBA" id="ARBA00006737"/>
    </source>
</evidence>
<keyword evidence="6" id="KW-0969">Cilium</keyword>
<keyword evidence="3" id="KW-0963">Cytoplasm</keyword>
<dbReference type="PhylomeDB" id="B4QJT6"/>
<keyword evidence="5" id="KW-0282">Flagellum</keyword>
<dbReference type="Proteomes" id="UP000000304">
    <property type="component" value="Chromosome 3L"/>
</dbReference>
<dbReference type="HOGENOM" id="CLU_036980_3_0_1"/>
<dbReference type="Pfam" id="PF06098">
    <property type="entry name" value="Radial_spoke_3"/>
    <property type="match status" value="1"/>
</dbReference>
<keyword evidence="12" id="KW-1185">Reference proteome</keyword>
<dbReference type="GO" id="GO:0005929">
    <property type="term" value="C:cilium"/>
    <property type="evidence" value="ECO:0007669"/>
    <property type="project" value="TreeGrafter"/>
</dbReference>
<organism evidence="11 12">
    <name type="scientific">Drosophila simulans</name>
    <name type="common">Fruit fly</name>
    <dbReference type="NCBI Taxonomy" id="7240"/>
    <lineage>
        <taxon>Eukaryota</taxon>
        <taxon>Metazoa</taxon>
        <taxon>Ecdysozoa</taxon>
        <taxon>Arthropoda</taxon>
        <taxon>Hexapoda</taxon>
        <taxon>Insecta</taxon>
        <taxon>Pterygota</taxon>
        <taxon>Neoptera</taxon>
        <taxon>Endopterygota</taxon>
        <taxon>Diptera</taxon>
        <taxon>Brachycera</taxon>
        <taxon>Muscomorpha</taxon>
        <taxon>Ephydroidea</taxon>
        <taxon>Drosophilidae</taxon>
        <taxon>Drosophila</taxon>
        <taxon>Sophophora</taxon>
    </lineage>
</organism>
<keyword evidence="8" id="KW-0966">Cell projection</keyword>
<evidence type="ECO:0000256" key="8">
    <source>
        <dbReference type="ARBA" id="ARBA00023273"/>
    </source>
</evidence>
<evidence type="ECO:0000256" key="7">
    <source>
        <dbReference type="ARBA" id="ARBA00023212"/>
    </source>
</evidence>
<accession>B4QJT6</accession>
<feature type="compositionally biased region" description="Basic and acidic residues" evidence="10">
    <location>
        <begin position="1"/>
        <end position="10"/>
    </location>
</feature>
<dbReference type="OMA" id="QDEGWFA"/>